<evidence type="ECO:0000313" key="3">
    <source>
        <dbReference type="Proteomes" id="UP000681075"/>
    </source>
</evidence>
<dbReference type="Pfam" id="PF00903">
    <property type="entry name" value="Glyoxalase"/>
    <property type="match status" value="1"/>
</dbReference>
<accession>A0A8S8XDU6</accession>
<keyword evidence="3" id="KW-1185">Reference proteome</keyword>
<organism evidence="2 3">
    <name type="scientific">Roseiterribacter gracilis</name>
    <dbReference type="NCBI Taxonomy" id="2812848"/>
    <lineage>
        <taxon>Bacteria</taxon>
        <taxon>Pseudomonadati</taxon>
        <taxon>Pseudomonadota</taxon>
        <taxon>Alphaproteobacteria</taxon>
        <taxon>Rhodospirillales</taxon>
        <taxon>Roseiterribacteraceae</taxon>
        <taxon>Roseiterribacter</taxon>
    </lineage>
</organism>
<dbReference type="Gene3D" id="3.30.720.110">
    <property type="match status" value="1"/>
</dbReference>
<sequence>MRMGANVMPHNRSMPDATVIPVLSYPDVATAVLFLTRAFGFTERLRIGDHRAQLQFAGGAIVVAQGDFGGGGNSVMVRIANADAHCAHAERHGARIVQRPADMPYGERQYTATDPAGHVWTFSQTIADSDPSAWGGILLDQ</sequence>
<dbReference type="PANTHER" id="PTHR34109:SF1">
    <property type="entry name" value="VOC DOMAIN-CONTAINING PROTEIN"/>
    <property type="match status" value="1"/>
</dbReference>
<feature type="domain" description="VOC" evidence="1">
    <location>
        <begin position="14"/>
        <end position="125"/>
    </location>
</feature>
<dbReference type="EMBL" id="BOPV01000001">
    <property type="protein sequence ID" value="GIL40019.1"/>
    <property type="molecule type" value="Genomic_DNA"/>
</dbReference>
<name>A0A8S8XDU6_9PROT</name>
<dbReference type="Proteomes" id="UP000681075">
    <property type="component" value="Unassembled WGS sequence"/>
</dbReference>
<protein>
    <recommendedName>
        <fullName evidence="1">VOC domain-containing protein</fullName>
    </recommendedName>
</protein>
<reference evidence="2" key="1">
    <citation type="submission" date="2021-02" db="EMBL/GenBank/DDBJ databases">
        <title>Genome sequence of Rhodospirillales sp. strain TMPK1 isolated from soil.</title>
        <authorList>
            <person name="Nakai R."/>
            <person name="Kusada H."/>
            <person name="Tamaki H."/>
        </authorList>
    </citation>
    <scope>NUCLEOTIDE SEQUENCE</scope>
    <source>
        <strain evidence="2">TMPK1</strain>
    </source>
</reference>
<proteinExistence type="predicted"/>
<dbReference type="InterPro" id="IPR029068">
    <property type="entry name" value="Glyas_Bleomycin-R_OHBP_Dase"/>
</dbReference>
<evidence type="ECO:0000259" key="1">
    <source>
        <dbReference type="PROSITE" id="PS51819"/>
    </source>
</evidence>
<dbReference type="PROSITE" id="PS51819">
    <property type="entry name" value="VOC"/>
    <property type="match status" value="1"/>
</dbReference>
<evidence type="ECO:0000313" key="2">
    <source>
        <dbReference type="EMBL" id="GIL40019.1"/>
    </source>
</evidence>
<dbReference type="PANTHER" id="PTHR34109">
    <property type="entry name" value="BNAUNNG04460D PROTEIN-RELATED"/>
    <property type="match status" value="1"/>
</dbReference>
<dbReference type="AlphaFoldDB" id="A0A8S8XDU6"/>
<dbReference type="InterPro" id="IPR004360">
    <property type="entry name" value="Glyas_Fos-R_dOase_dom"/>
</dbReference>
<dbReference type="InterPro" id="IPR037523">
    <property type="entry name" value="VOC_core"/>
</dbReference>
<dbReference type="SUPFAM" id="SSF54593">
    <property type="entry name" value="Glyoxalase/Bleomycin resistance protein/Dihydroxybiphenyl dioxygenase"/>
    <property type="match status" value="1"/>
</dbReference>
<gene>
    <name evidence="2" type="ORF">TMPK1_22560</name>
</gene>
<comment type="caution">
    <text evidence="2">The sequence shown here is derived from an EMBL/GenBank/DDBJ whole genome shotgun (WGS) entry which is preliminary data.</text>
</comment>